<accession>A0A0H5BK78</accession>
<dbReference type="AlphaFoldDB" id="A0A0H5BK78"/>
<organism evidence="1">
    <name type="scientific">Lotharella vacuolata</name>
    <dbReference type="NCBI Taxonomy" id="74820"/>
    <lineage>
        <taxon>Eukaryota</taxon>
        <taxon>Sar</taxon>
        <taxon>Rhizaria</taxon>
        <taxon>Cercozoa</taxon>
        <taxon>Chlorarachniophyceae</taxon>
        <taxon>Lotharella</taxon>
    </lineage>
</organism>
<proteinExistence type="predicted"/>
<reference evidence="1" key="1">
    <citation type="journal article" date="2015" name="Genome Biol. Evol.">
        <title>Nucleomorph Genome Sequences of Two Chlorarachniophytes, Amorphochlora amoebiformis and Lotharella vacuolata.</title>
        <authorList>
            <person name="Suzuki S."/>
            <person name="Shirato S."/>
            <person name="Hirakawa Y."/>
            <person name="Ishida K."/>
        </authorList>
    </citation>
    <scope>NUCLEOTIDE SEQUENCE</scope>
    <source>
        <strain evidence="1">CCMP240</strain>
    </source>
</reference>
<name>A0A0H5BK78_9EUKA</name>
<keyword evidence="1" id="KW-0542">Nucleomorph</keyword>
<dbReference type="EMBL" id="AB996600">
    <property type="protein sequence ID" value="BAS01615.1"/>
    <property type="molecule type" value="Genomic_DNA"/>
</dbReference>
<evidence type="ECO:0000313" key="1">
    <source>
        <dbReference type="EMBL" id="BAS01615.1"/>
    </source>
</evidence>
<geneLocation type="nucleomorph" evidence="1"/>
<sequence>MRFCKFIKNKHGNLYKRKNLILYNIKNNIPNPLLDNNSVIFYKFSQKNSNICENFFKISLKSKINNCFSYLLNLKNLIQWNYFIYQILENSNKEMFILHLYLNLKNYHIIELLLPMTIVCYEKNKFIEFQNIEKFGMPICGRLYFTKQNKNTNIHIYIKYPLPYYFEEMKISAEHFALIIHEMLEKNIYKLIEILEKKNNI</sequence>
<protein>
    <submittedName>
        <fullName evidence="1">Uncharacterized protein</fullName>
    </submittedName>
</protein>